<feature type="signal peptide" evidence="2">
    <location>
        <begin position="1"/>
        <end position="30"/>
    </location>
</feature>
<feature type="domain" description="Peptidoglycan binding-like" evidence="3">
    <location>
        <begin position="80"/>
        <end position="120"/>
    </location>
</feature>
<dbReference type="InterPro" id="IPR036365">
    <property type="entry name" value="PGBD-like_sf"/>
</dbReference>
<keyword evidence="5" id="KW-1185">Reference proteome</keyword>
<evidence type="ECO:0000259" key="3">
    <source>
        <dbReference type="Pfam" id="PF01471"/>
    </source>
</evidence>
<proteinExistence type="predicted"/>
<keyword evidence="2" id="KW-0732">Signal</keyword>
<dbReference type="InterPro" id="IPR002477">
    <property type="entry name" value="Peptidoglycan-bd-like"/>
</dbReference>
<comment type="caution">
    <text evidence="4">The sequence shown here is derived from an EMBL/GenBank/DDBJ whole genome shotgun (WGS) entry which is preliminary data.</text>
</comment>
<gene>
    <name evidence="4" type="ORF">FB554_1833</name>
</gene>
<dbReference type="AlphaFoldDB" id="A0A542XCV4"/>
<dbReference type="OrthoDB" id="8210007at2"/>
<evidence type="ECO:0000313" key="5">
    <source>
        <dbReference type="Proteomes" id="UP000318336"/>
    </source>
</evidence>
<dbReference type="SUPFAM" id="SSF47090">
    <property type="entry name" value="PGBD-like"/>
    <property type="match status" value="2"/>
</dbReference>
<organism evidence="4 5">
    <name type="scientific">Barrientosiimonas humi</name>
    <dbReference type="NCBI Taxonomy" id="999931"/>
    <lineage>
        <taxon>Bacteria</taxon>
        <taxon>Bacillati</taxon>
        <taxon>Actinomycetota</taxon>
        <taxon>Actinomycetes</taxon>
        <taxon>Micrococcales</taxon>
        <taxon>Dermacoccaceae</taxon>
        <taxon>Barrientosiimonas</taxon>
    </lineage>
</organism>
<name>A0A542XCV4_9MICO</name>
<keyword evidence="4" id="KW-0378">Hydrolase</keyword>
<evidence type="ECO:0000313" key="4">
    <source>
        <dbReference type="EMBL" id="TQL33682.1"/>
    </source>
</evidence>
<dbReference type="GO" id="GO:0016787">
    <property type="term" value="F:hydrolase activity"/>
    <property type="evidence" value="ECO:0007669"/>
    <property type="project" value="UniProtKB-KW"/>
</dbReference>
<feature type="chain" id="PRO_5022033907" evidence="2">
    <location>
        <begin position="31"/>
        <end position="206"/>
    </location>
</feature>
<dbReference type="RefSeq" id="WP_142005665.1">
    <property type="nucleotide sequence ID" value="NZ_CAJTBP010000001.1"/>
</dbReference>
<evidence type="ECO:0000256" key="1">
    <source>
        <dbReference type="SAM" id="MobiDB-lite"/>
    </source>
</evidence>
<dbReference type="Gene3D" id="1.10.101.10">
    <property type="entry name" value="PGBD-like superfamily/PGBD"/>
    <property type="match status" value="2"/>
</dbReference>
<sequence>MQHLRSTTVALCAAGALVTTLGVGTPSASADPAPPIPSATNRTATTTATTTSVPSNFVIDTMGLGRRDEAGSTYRPVAMTQLLLRRWAPSLAVDGSFGYQTQAAVQAFQRAEGLTVTGKLARADFYRLFARQTVRYGDTGDAVRSLQIGLARSRTLAIDGSFGSATLSAVRNEQATHGPCHGTGVDGIAGPITRMMLFEYEHDSAC</sequence>
<feature type="domain" description="Peptidoglycan binding-like" evidence="3">
    <location>
        <begin position="139"/>
        <end position="196"/>
    </location>
</feature>
<accession>A0A542XCV4</accession>
<reference evidence="4 5" key="1">
    <citation type="submission" date="2019-06" db="EMBL/GenBank/DDBJ databases">
        <title>Sequencing the genomes of 1000 actinobacteria strains.</title>
        <authorList>
            <person name="Klenk H.-P."/>
        </authorList>
    </citation>
    <scope>NUCLEOTIDE SEQUENCE [LARGE SCALE GENOMIC DNA]</scope>
    <source>
        <strain evidence="4 5">DSM 24617</strain>
    </source>
</reference>
<dbReference type="Pfam" id="PF01471">
    <property type="entry name" value="PG_binding_1"/>
    <property type="match status" value="2"/>
</dbReference>
<evidence type="ECO:0000256" key="2">
    <source>
        <dbReference type="SAM" id="SignalP"/>
    </source>
</evidence>
<dbReference type="EMBL" id="VFOK01000001">
    <property type="protein sequence ID" value="TQL33682.1"/>
    <property type="molecule type" value="Genomic_DNA"/>
</dbReference>
<protein>
    <submittedName>
        <fullName evidence="4">Peptidoglycan hydrolase-like protein with peptidoglycan-binding domain</fullName>
    </submittedName>
</protein>
<feature type="region of interest" description="Disordered" evidence="1">
    <location>
        <begin position="25"/>
        <end position="51"/>
    </location>
</feature>
<dbReference type="InterPro" id="IPR036366">
    <property type="entry name" value="PGBDSf"/>
</dbReference>
<feature type="compositionally biased region" description="Low complexity" evidence="1">
    <location>
        <begin position="38"/>
        <end position="51"/>
    </location>
</feature>
<dbReference type="Proteomes" id="UP000318336">
    <property type="component" value="Unassembled WGS sequence"/>
</dbReference>